<feature type="transmembrane region" description="Helical" evidence="1">
    <location>
        <begin position="86"/>
        <end position="109"/>
    </location>
</feature>
<dbReference type="Pfam" id="PF03733">
    <property type="entry name" value="YccF"/>
    <property type="match status" value="2"/>
</dbReference>
<reference evidence="3 4" key="1">
    <citation type="submission" date="2021-02" db="EMBL/GenBank/DDBJ databases">
        <title>Complete Genome Sequence of Arcanobacterium phocisimile strain DSM 26142T from a harbour seal.</title>
        <authorList>
            <person name="Borowiak M."/>
            <person name="Alssahen M."/>
            <person name="Malorny B."/>
            <person name="Laemmler C."/>
            <person name="Siebert U."/>
            <person name="Ploetz M."/>
            <person name="Abdulmawjood A."/>
        </authorList>
    </citation>
    <scope>NUCLEOTIDE SEQUENCE [LARGE SCALE GENOMIC DNA]</scope>
    <source>
        <strain evidence="3 4">DSM 26142</strain>
    </source>
</reference>
<evidence type="ECO:0000259" key="2">
    <source>
        <dbReference type="Pfam" id="PF03733"/>
    </source>
</evidence>
<accession>A0ABX7IIW2</accession>
<evidence type="ECO:0000256" key="1">
    <source>
        <dbReference type="SAM" id="Phobius"/>
    </source>
</evidence>
<evidence type="ECO:0000313" key="4">
    <source>
        <dbReference type="Proteomes" id="UP000602653"/>
    </source>
</evidence>
<proteinExistence type="predicted"/>
<dbReference type="PIRSF" id="PIRSF028777">
    <property type="entry name" value="UCP028777"/>
    <property type="match status" value="1"/>
</dbReference>
<feature type="transmembrane region" description="Helical" evidence="1">
    <location>
        <begin position="30"/>
        <end position="50"/>
    </location>
</feature>
<keyword evidence="1" id="KW-1133">Transmembrane helix</keyword>
<keyword evidence="1" id="KW-0472">Membrane</keyword>
<dbReference type="InterPro" id="IPR052937">
    <property type="entry name" value="Inner_membrane_protein"/>
</dbReference>
<dbReference type="RefSeq" id="WP_204424242.1">
    <property type="nucleotide sequence ID" value="NZ_CP070228.1"/>
</dbReference>
<keyword evidence="1" id="KW-0812">Transmembrane</keyword>
<dbReference type="PANTHER" id="PTHR42903">
    <property type="entry name" value="INNER MEMBRANE PROTEIN YCCF"/>
    <property type="match status" value="1"/>
</dbReference>
<dbReference type="InterPro" id="IPR005185">
    <property type="entry name" value="YccF"/>
</dbReference>
<keyword evidence="4" id="KW-1185">Reference proteome</keyword>
<feature type="domain" description="Inner membrane component" evidence="2">
    <location>
        <begin position="68"/>
        <end position="118"/>
    </location>
</feature>
<dbReference type="Proteomes" id="UP000602653">
    <property type="component" value="Chromosome"/>
</dbReference>
<feature type="domain" description="Inner membrane component" evidence="2">
    <location>
        <begin position="4"/>
        <end position="54"/>
    </location>
</feature>
<organism evidence="3 4">
    <name type="scientific">Arcanobacterium phocisimile</name>
    <dbReference type="NCBI Taxonomy" id="1302235"/>
    <lineage>
        <taxon>Bacteria</taxon>
        <taxon>Bacillati</taxon>
        <taxon>Actinomycetota</taxon>
        <taxon>Actinomycetes</taxon>
        <taxon>Actinomycetales</taxon>
        <taxon>Actinomycetaceae</taxon>
        <taxon>Arcanobacterium</taxon>
    </lineage>
</organism>
<feature type="transmembrane region" description="Helical" evidence="1">
    <location>
        <begin position="7"/>
        <end position="24"/>
    </location>
</feature>
<protein>
    <submittedName>
        <fullName evidence="3">YccF domain-containing protein</fullName>
    </submittedName>
</protein>
<name>A0ABX7IIW2_9ACTO</name>
<dbReference type="EMBL" id="CP070228">
    <property type="protein sequence ID" value="QRV02045.1"/>
    <property type="molecule type" value="Genomic_DNA"/>
</dbReference>
<sequence>MKTLLNFIWLIFGGFAMFLGYILAGVVAAIFIVTLPMSIALLRIAGFIIWPFGQSVVRKPQAGVGSTLMNVVRFLIGGLWHSIGHLVSAALLTLTIIGIPLAIAHIKLIPVSCFPFGKMVVPAAAANAHNVVVTVR</sequence>
<dbReference type="InterPro" id="IPR031308">
    <property type="entry name" value="UCP028777"/>
</dbReference>
<gene>
    <name evidence="3" type="ORF">JTE88_08205</name>
</gene>
<evidence type="ECO:0000313" key="3">
    <source>
        <dbReference type="EMBL" id="QRV02045.1"/>
    </source>
</evidence>
<dbReference type="PANTHER" id="PTHR42903:SF1">
    <property type="entry name" value="INNER MEMBRANE PROTEIN YCCF"/>
    <property type="match status" value="1"/>
</dbReference>
<feature type="transmembrane region" description="Helical" evidence="1">
    <location>
        <begin position="62"/>
        <end position="80"/>
    </location>
</feature>
<dbReference type="NCBIfam" id="NF008740">
    <property type="entry name" value="PRK11770.1-2"/>
    <property type="match status" value="1"/>
</dbReference>